<accession>A0A174M2W6</accession>
<proteinExistence type="predicted"/>
<dbReference type="EMBL" id="CZBF01000001">
    <property type="protein sequence ID" value="CUP29456.1"/>
    <property type="molecule type" value="Genomic_DNA"/>
</dbReference>
<protein>
    <submittedName>
        <fullName evidence="1">Uncharacterized protein</fullName>
    </submittedName>
</protein>
<name>A0A174M2W6_BACUN</name>
<reference evidence="1 2" key="1">
    <citation type="submission" date="2015-09" db="EMBL/GenBank/DDBJ databases">
        <authorList>
            <consortium name="Pathogen Informatics"/>
        </authorList>
    </citation>
    <scope>NUCLEOTIDE SEQUENCE [LARGE SCALE GENOMIC DNA]</scope>
    <source>
        <strain evidence="1 2">2789STDY5834942</strain>
    </source>
</reference>
<organism evidence="1 2">
    <name type="scientific">Bacteroides uniformis</name>
    <dbReference type="NCBI Taxonomy" id="820"/>
    <lineage>
        <taxon>Bacteria</taxon>
        <taxon>Pseudomonadati</taxon>
        <taxon>Bacteroidota</taxon>
        <taxon>Bacteroidia</taxon>
        <taxon>Bacteroidales</taxon>
        <taxon>Bacteroidaceae</taxon>
        <taxon>Bacteroides</taxon>
    </lineage>
</organism>
<evidence type="ECO:0000313" key="1">
    <source>
        <dbReference type="EMBL" id="CUP29456.1"/>
    </source>
</evidence>
<evidence type="ECO:0000313" key="2">
    <source>
        <dbReference type="Proteomes" id="UP000095788"/>
    </source>
</evidence>
<dbReference type="Proteomes" id="UP000095788">
    <property type="component" value="Unassembled WGS sequence"/>
</dbReference>
<sequence>MREIKNLKIGELFSIRKNGVIYEFLGYCPIENLPIAFNRNKYETVYFEDENKKVHIA</sequence>
<dbReference type="AlphaFoldDB" id="A0A174M2W6"/>
<dbReference type="RefSeq" id="WP_172793025.1">
    <property type="nucleotide sequence ID" value="NZ_CZBF01000001.1"/>
</dbReference>
<gene>
    <name evidence="1" type="ORF">ERS852554_00249</name>
</gene>